<dbReference type="EMBL" id="AKGD01000001">
    <property type="protein sequence ID" value="EIT71288.1"/>
    <property type="molecule type" value="Genomic_DNA"/>
</dbReference>
<dbReference type="Proteomes" id="UP000003704">
    <property type="component" value="Unassembled WGS sequence"/>
</dbReference>
<name>I8TCA9_9GAMM</name>
<protein>
    <submittedName>
        <fullName evidence="1">Uncharacterized protein</fullName>
    </submittedName>
</protein>
<evidence type="ECO:0000313" key="2">
    <source>
        <dbReference type="Proteomes" id="UP000003704"/>
    </source>
</evidence>
<accession>I8TCA9</accession>
<organism evidence="1 2">
    <name type="scientific">Hydrocarboniphaga effusa AP103</name>
    <dbReference type="NCBI Taxonomy" id="1172194"/>
    <lineage>
        <taxon>Bacteria</taxon>
        <taxon>Pseudomonadati</taxon>
        <taxon>Pseudomonadota</taxon>
        <taxon>Gammaproteobacteria</taxon>
        <taxon>Nevskiales</taxon>
        <taxon>Nevskiaceae</taxon>
        <taxon>Hydrocarboniphaga</taxon>
    </lineage>
</organism>
<dbReference type="STRING" id="1172194.WQQ_14250"/>
<keyword evidence="2" id="KW-1185">Reference proteome</keyword>
<proteinExistence type="predicted"/>
<sequence>MGGCFLIGSVHGEVPCCFLIFLIQGEALSVATTASCCSPLPRAGEGLASARGEGASSDEGACSESAARSAYRARCRRAAA</sequence>
<comment type="caution">
    <text evidence="1">The sequence shown here is derived from an EMBL/GenBank/DDBJ whole genome shotgun (WGS) entry which is preliminary data.</text>
</comment>
<evidence type="ECO:0000313" key="1">
    <source>
        <dbReference type="EMBL" id="EIT71288.1"/>
    </source>
</evidence>
<gene>
    <name evidence="1" type="ORF">WQQ_14250</name>
</gene>
<reference evidence="1 2" key="1">
    <citation type="journal article" date="2012" name="J. Bacteriol.">
        <title>Genome Sequence of n-Alkane-Degrading Hydrocarboniphaga effusa Strain AP103T (ATCC BAA-332T).</title>
        <authorList>
            <person name="Chang H.K."/>
            <person name="Zylstra G.J."/>
            <person name="Chae J.C."/>
        </authorList>
    </citation>
    <scope>NUCLEOTIDE SEQUENCE [LARGE SCALE GENOMIC DNA]</scope>
    <source>
        <strain evidence="1 2">AP103</strain>
    </source>
</reference>
<dbReference type="AlphaFoldDB" id="I8TCA9"/>